<dbReference type="CDD" id="cd04604">
    <property type="entry name" value="CBS_pair_SIS_assoc"/>
    <property type="match status" value="1"/>
</dbReference>
<sequence>MTSDAASPSIPETAAERAAERAVEKAAAEASLDAAPEADVGAFGLDALDAAVEGVARLRAALAAPPLSEAFAAAVRLIMGLEGRLIVSGVGKSGHVGAKLAATFASTGAPAYFVHPTEASHGDLGMIRREDAILALSWSGETRELTDLVAYSRRFAVPLIAVTGGAGSMLARAADVALVLPAAREACPHNLAPTTSTLMQLALGDALAVALLRRRGFSATDFRDLHPGGKLGEQLKTVSALMLRGEHMPLIAPDATVERAIGAITSKGCGIAGVLDAGGRLVGVITDGDIRRFVERHAETPMRQALTENSAGDVMTRDPVIAAPDMLAVSAVAAMEARRISAMFVVEDGRPVGVVTLLQFLRSGVV</sequence>
<dbReference type="GO" id="GO:0046872">
    <property type="term" value="F:metal ion binding"/>
    <property type="evidence" value="ECO:0007669"/>
    <property type="project" value="UniProtKB-KW"/>
</dbReference>
<evidence type="ECO:0000256" key="7">
    <source>
        <dbReference type="PROSITE-ProRule" id="PRU00703"/>
    </source>
</evidence>
<organism evidence="11 12">
    <name type="scientific">Rubrimonas cliftonensis</name>
    <dbReference type="NCBI Taxonomy" id="89524"/>
    <lineage>
        <taxon>Bacteria</taxon>
        <taxon>Pseudomonadati</taxon>
        <taxon>Pseudomonadota</taxon>
        <taxon>Alphaproteobacteria</taxon>
        <taxon>Rhodobacterales</taxon>
        <taxon>Paracoccaceae</taxon>
        <taxon>Rubrimonas</taxon>
    </lineage>
</organism>
<dbReference type="PROSITE" id="PS51464">
    <property type="entry name" value="SIS"/>
    <property type="match status" value="1"/>
</dbReference>
<dbReference type="EMBL" id="FNQM01000008">
    <property type="protein sequence ID" value="SEA64907.1"/>
    <property type="molecule type" value="Genomic_DNA"/>
</dbReference>
<keyword evidence="3 7" id="KW-0129">CBS domain</keyword>
<evidence type="ECO:0000256" key="1">
    <source>
        <dbReference type="ARBA" id="ARBA00008165"/>
    </source>
</evidence>
<evidence type="ECO:0000256" key="5">
    <source>
        <dbReference type="PIRSR" id="PIRSR004692-2"/>
    </source>
</evidence>
<evidence type="ECO:0000259" key="9">
    <source>
        <dbReference type="PROSITE" id="PS51371"/>
    </source>
</evidence>
<dbReference type="PIRSF" id="PIRSF004692">
    <property type="entry name" value="KdsD_KpsF"/>
    <property type="match status" value="1"/>
</dbReference>
<comment type="similarity">
    <text evidence="1 4">Belongs to the SIS family. GutQ/KpsF subfamily.</text>
</comment>
<dbReference type="CDD" id="cd05014">
    <property type="entry name" value="SIS_Kpsf"/>
    <property type="match status" value="1"/>
</dbReference>
<dbReference type="RefSeq" id="WP_093254261.1">
    <property type="nucleotide sequence ID" value="NZ_FNQM01000008.1"/>
</dbReference>
<dbReference type="SMART" id="SM00116">
    <property type="entry name" value="CBS"/>
    <property type="match status" value="2"/>
</dbReference>
<dbReference type="AlphaFoldDB" id="A0A1H4CX09"/>
<feature type="site" description="Catalytically relevant" evidence="6">
    <location>
        <position position="92"/>
    </location>
</feature>
<dbReference type="GO" id="GO:0019146">
    <property type="term" value="F:arabinose-5-phosphate isomerase activity"/>
    <property type="evidence" value="ECO:0007669"/>
    <property type="project" value="UniProtKB-ARBA"/>
</dbReference>
<dbReference type="Gene3D" id="3.40.50.10490">
    <property type="entry name" value="Glucose-6-phosphate isomerase like protein, domain 1"/>
    <property type="match status" value="1"/>
</dbReference>
<dbReference type="InterPro" id="IPR046348">
    <property type="entry name" value="SIS_dom_sf"/>
</dbReference>
<dbReference type="PROSITE" id="PS51371">
    <property type="entry name" value="CBS"/>
    <property type="match status" value="2"/>
</dbReference>
<protein>
    <submittedName>
        <fullName evidence="11">Arabinose-5-phosphate isomerase</fullName>
    </submittedName>
</protein>
<feature type="site" description="Catalytically relevant" evidence="6">
    <location>
        <position position="226"/>
    </location>
</feature>
<reference evidence="11 12" key="1">
    <citation type="submission" date="2016-10" db="EMBL/GenBank/DDBJ databases">
        <authorList>
            <person name="de Groot N.N."/>
        </authorList>
    </citation>
    <scope>NUCLEOTIDE SEQUENCE [LARGE SCALE GENOMIC DNA]</scope>
    <source>
        <strain evidence="11 12">DSM 15345</strain>
    </source>
</reference>
<dbReference type="Gene3D" id="3.10.580.10">
    <property type="entry name" value="CBS-domain"/>
    <property type="match status" value="1"/>
</dbReference>
<evidence type="ECO:0000313" key="11">
    <source>
        <dbReference type="EMBL" id="SEA64907.1"/>
    </source>
</evidence>
<evidence type="ECO:0000313" key="12">
    <source>
        <dbReference type="Proteomes" id="UP000198703"/>
    </source>
</evidence>
<feature type="site" description="Catalytically relevant" evidence="6">
    <location>
        <position position="144"/>
    </location>
</feature>
<dbReference type="InterPro" id="IPR001347">
    <property type="entry name" value="SIS_dom"/>
</dbReference>
<dbReference type="SUPFAM" id="SSF53697">
    <property type="entry name" value="SIS domain"/>
    <property type="match status" value="1"/>
</dbReference>
<dbReference type="GO" id="GO:0097367">
    <property type="term" value="F:carbohydrate derivative binding"/>
    <property type="evidence" value="ECO:0007669"/>
    <property type="project" value="InterPro"/>
</dbReference>
<evidence type="ECO:0000256" key="8">
    <source>
        <dbReference type="SAM" id="MobiDB-lite"/>
    </source>
</evidence>
<feature type="domain" description="CBS" evidence="9">
    <location>
        <begin position="315"/>
        <end position="366"/>
    </location>
</feature>
<dbReference type="Pfam" id="PF00571">
    <property type="entry name" value="CBS"/>
    <property type="match status" value="2"/>
</dbReference>
<keyword evidence="5" id="KW-0862">Zinc</keyword>
<dbReference type="GO" id="GO:1901135">
    <property type="term" value="P:carbohydrate derivative metabolic process"/>
    <property type="evidence" value="ECO:0007669"/>
    <property type="project" value="InterPro"/>
</dbReference>
<accession>A0A1H4CX09</accession>
<feature type="region of interest" description="Disordered" evidence="8">
    <location>
        <begin position="1"/>
        <end position="22"/>
    </location>
</feature>
<feature type="binding site" evidence="5">
    <location>
        <position position="115"/>
    </location>
    <ligand>
        <name>Zn(2+)</name>
        <dbReference type="ChEBI" id="CHEBI:29105"/>
    </ligand>
</feature>
<dbReference type="STRING" id="89524.SAMN05444370_10884"/>
<dbReference type="PANTHER" id="PTHR42745:SF1">
    <property type="entry name" value="ARABINOSE 5-PHOSPHATE ISOMERASE KDSD"/>
    <property type="match status" value="1"/>
</dbReference>
<dbReference type="InterPro" id="IPR035474">
    <property type="entry name" value="SIS_Kpsf"/>
</dbReference>
<dbReference type="Proteomes" id="UP000198703">
    <property type="component" value="Unassembled WGS sequence"/>
</dbReference>
<proteinExistence type="inferred from homology"/>
<feature type="domain" description="CBS" evidence="9">
    <location>
        <begin position="242"/>
        <end position="300"/>
    </location>
</feature>
<gene>
    <name evidence="11" type="ORF">SAMN05444370_10884</name>
</gene>
<keyword evidence="11" id="KW-0413">Isomerase</keyword>
<dbReference type="FunFam" id="3.40.50.10490:FF:000011">
    <property type="entry name" value="Arabinose 5-phosphate isomerase"/>
    <property type="match status" value="1"/>
</dbReference>
<evidence type="ECO:0000256" key="3">
    <source>
        <dbReference type="ARBA" id="ARBA00023122"/>
    </source>
</evidence>
<evidence type="ECO:0000256" key="4">
    <source>
        <dbReference type="PIRNR" id="PIRNR004692"/>
    </source>
</evidence>
<feature type="site" description="Catalytically relevant" evidence="6">
    <location>
        <position position="185"/>
    </location>
</feature>
<dbReference type="GO" id="GO:0005975">
    <property type="term" value="P:carbohydrate metabolic process"/>
    <property type="evidence" value="ECO:0007669"/>
    <property type="project" value="InterPro"/>
</dbReference>
<keyword evidence="12" id="KW-1185">Reference proteome</keyword>
<dbReference type="InterPro" id="IPR000644">
    <property type="entry name" value="CBS_dom"/>
</dbReference>
<evidence type="ECO:0000256" key="6">
    <source>
        <dbReference type="PIRSR" id="PIRSR004692-3"/>
    </source>
</evidence>
<evidence type="ECO:0000259" key="10">
    <source>
        <dbReference type="PROSITE" id="PS51464"/>
    </source>
</evidence>
<evidence type="ECO:0000256" key="2">
    <source>
        <dbReference type="ARBA" id="ARBA00022737"/>
    </source>
</evidence>
<dbReference type="NCBIfam" id="TIGR00393">
    <property type="entry name" value="kpsF"/>
    <property type="match status" value="1"/>
</dbReference>
<name>A0A1H4CX09_9RHOB</name>
<feature type="domain" description="SIS" evidence="10">
    <location>
        <begin position="67"/>
        <end position="217"/>
    </location>
</feature>
<dbReference type="InterPro" id="IPR050986">
    <property type="entry name" value="GutQ/KpsF_isomerases"/>
</dbReference>
<dbReference type="Pfam" id="PF01380">
    <property type="entry name" value="SIS"/>
    <property type="match status" value="1"/>
</dbReference>
<keyword evidence="2" id="KW-0677">Repeat</keyword>
<dbReference type="OrthoDB" id="9762536at2"/>
<dbReference type="SUPFAM" id="SSF54631">
    <property type="entry name" value="CBS-domain pair"/>
    <property type="match status" value="1"/>
</dbReference>
<dbReference type="PANTHER" id="PTHR42745">
    <property type="match status" value="1"/>
</dbReference>
<keyword evidence="5" id="KW-0479">Metal-binding</keyword>
<dbReference type="InterPro" id="IPR004800">
    <property type="entry name" value="KdsD/KpsF-type"/>
</dbReference>
<dbReference type="InterPro" id="IPR046342">
    <property type="entry name" value="CBS_dom_sf"/>
</dbReference>